<dbReference type="EMBL" id="MQUA01000013">
    <property type="protein sequence ID" value="PQB07665.1"/>
    <property type="molecule type" value="Genomic_DNA"/>
</dbReference>
<dbReference type="PROSITE" id="PS51257">
    <property type="entry name" value="PROKAR_LIPOPROTEIN"/>
    <property type="match status" value="1"/>
</dbReference>
<keyword evidence="3" id="KW-1185">Reference proteome</keyword>
<feature type="signal peptide" evidence="1">
    <location>
        <begin position="1"/>
        <end position="21"/>
    </location>
</feature>
<evidence type="ECO:0000256" key="1">
    <source>
        <dbReference type="SAM" id="SignalP"/>
    </source>
</evidence>
<name>A0A2S7KYD0_9FLAO</name>
<dbReference type="AlphaFoldDB" id="A0A2S7KYD0"/>
<comment type="caution">
    <text evidence="2">The sequence shown here is derived from an EMBL/GenBank/DDBJ whole genome shotgun (WGS) entry which is preliminary data.</text>
</comment>
<evidence type="ECO:0000313" key="2">
    <source>
        <dbReference type="EMBL" id="PQB07665.1"/>
    </source>
</evidence>
<proteinExistence type="predicted"/>
<dbReference type="Proteomes" id="UP000239522">
    <property type="component" value="Unassembled WGS sequence"/>
</dbReference>
<dbReference type="RefSeq" id="WP_104809876.1">
    <property type="nucleotide sequence ID" value="NZ_MQUA01000013.1"/>
</dbReference>
<organism evidence="2 3">
    <name type="scientific">Polaribacter filamentus</name>
    <dbReference type="NCBI Taxonomy" id="53483"/>
    <lineage>
        <taxon>Bacteria</taxon>
        <taxon>Pseudomonadati</taxon>
        <taxon>Bacteroidota</taxon>
        <taxon>Flavobacteriia</taxon>
        <taxon>Flavobacteriales</taxon>
        <taxon>Flavobacteriaceae</taxon>
    </lineage>
</organism>
<feature type="chain" id="PRO_5015431517" evidence="1">
    <location>
        <begin position="22"/>
        <end position="381"/>
    </location>
</feature>
<reference evidence="2 3" key="1">
    <citation type="submission" date="2016-11" db="EMBL/GenBank/DDBJ databases">
        <title>Trade-off between light-utilization and light-protection in marine flavobacteria.</title>
        <authorList>
            <person name="Kumagai Y."/>
        </authorList>
    </citation>
    <scope>NUCLEOTIDE SEQUENCE [LARGE SCALE GENOMIC DNA]</scope>
    <source>
        <strain evidence="2 3">ATCC 700397</strain>
    </source>
</reference>
<protein>
    <submittedName>
        <fullName evidence="2">Uncharacterized protein</fullName>
    </submittedName>
</protein>
<keyword evidence="1" id="KW-0732">Signal</keyword>
<sequence length="381" mass="41388">MIKYIKYAACFLLLFSCAENSNLPDDFAFRGGYAQFTTKPILNFNILNIDNEKVIGSLIDPNNNITNYSLALHYNGTVVENIVVLTSFPAALEIPLSTIIAASGLTSNDINLSTKFTLVATITTPTGVFSGLSPIDGGLGGNTSTRLKNPEFMNAVEFDITFFLPPAKTIRRTSFEEVAVGANDAVYTRNGGEDETLDLINGTNPPFVDFMAAGSSVENELGFNSEYVASPGISSSSLGFSSERIGVTASLENFVAYPDGKQGFHSEDADGTIKITFDTVNVPAGQANSGVSFQAFFGDTSWEEKDGIVAYLNVTKDSGNEVIEIVRLFDDDIENIAGKWNEFNTGFLKNIRSYQLIIEISSGATPEYFYIDNVIFYEPLE</sequence>
<accession>A0A2S7KYD0</accession>
<dbReference type="OrthoDB" id="1452385at2"/>
<gene>
    <name evidence="2" type="ORF">BST83_11240</name>
</gene>
<evidence type="ECO:0000313" key="3">
    <source>
        <dbReference type="Proteomes" id="UP000239522"/>
    </source>
</evidence>